<dbReference type="SUPFAM" id="SSF53098">
    <property type="entry name" value="Ribonuclease H-like"/>
    <property type="match status" value="1"/>
</dbReference>
<dbReference type="Gene3D" id="3.30.420.10">
    <property type="entry name" value="Ribonuclease H-like superfamily/Ribonuclease H"/>
    <property type="match status" value="1"/>
</dbReference>
<protein>
    <submittedName>
        <fullName evidence="2">IS2 transposase TnpB</fullName>
    </submittedName>
</protein>
<dbReference type="PANTHER" id="PTHR47515:SF1">
    <property type="entry name" value="BLR2054 PROTEIN"/>
    <property type="match status" value="1"/>
</dbReference>
<organism evidence="2 3">
    <name type="scientific">Gimesia alba</name>
    <dbReference type="NCBI Taxonomy" id="2527973"/>
    <lineage>
        <taxon>Bacteria</taxon>
        <taxon>Pseudomonadati</taxon>
        <taxon>Planctomycetota</taxon>
        <taxon>Planctomycetia</taxon>
        <taxon>Planctomycetales</taxon>
        <taxon>Planctomycetaceae</taxon>
        <taxon>Gimesia</taxon>
    </lineage>
</organism>
<dbReference type="InterPro" id="IPR001584">
    <property type="entry name" value="Integrase_cat-core"/>
</dbReference>
<reference evidence="2 3" key="1">
    <citation type="submission" date="2019-02" db="EMBL/GenBank/DDBJ databases">
        <title>Deep-cultivation of Planctomycetes and their phenomic and genomic characterization uncovers novel biology.</title>
        <authorList>
            <person name="Wiegand S."/>
            <person name="Jogler M."/>
            <person name="Boedeker C."/>
            <person name="Pinto D."/>
            <person name="Vollmers J."/>
            <person name="Rivas-Marin E."/>
            <person name="Kohn T."/>
            <person name="Peeters S.H."/>
            <person name="Heuer A."/>
            <person name="Rast P."/>
            <person name="Oberbeckmann S."/>
            <person name="Bunk B."/>
            <person name="Jeske O."/>
            <person name="Meyerdierks A."/>
            <person name="Storesund J.E."/>
            <person name="Kallscheuer N."/>
            <person name="Luecker S."/>
            <person name="Lage O.M."/>
            <person name="Pohl T."/>
            <person name="Merkel B.J."/>
            <person name="Hornburger P."/>
            <person name="Mueller R.-W."/>
            <person name="Bruemmer F."/>
            <person name="Labrenz M."/>
            <person name="Spormann A.M."/>
            <person name="Op den Camp H."/>
            <person name="Overmann J."/>
            <person name="Amann R."/>
            <person name="Jetten M.S.M."/>
            <person name="Mascher T."/>
            <person name="Medema M.H."/>
            <person name="Devos D.P."/>
            <person name="Kaster A.-K."/>
            <person name="Ovreas L."/>
            <person name="Rohde M."/>
            <person name="Galperin M.Y."/>
            <person name="Jogler C."/>
        </authorList>
    </citation>
    <scope>NUCLEOTIDE SEQUENCE [LARGE SCALE GENOMIC DNA]</scope>
    <source>
        <strain evidence="2 3">Pan241w</strain>
    </source>
</reference>
<evidence type="ECO:0000313" key="3">
    <source>
        <dbReference type="Proteomes" id="UP000317171"/>
    </source>
</evidence>
<dbReference type="Pfam" id="PF13276">
    <property type="entry name" value="HTH_21"/>
    <property type="match status" value="1"/>
</dbReference>
<dbReference type="GO" id="GO:0015074">
    <property type="term" value="P:DNA integration"/>
    <property type="evidence" value="ECO:0007669"/>
    <property type="project" value="InterPro"/>
</dbReference>
<dbReference type="Pfam" id="PF13683">
    <property type="entry name" value="rve_3"/>
    <property type="match status" value="1"/>
</dbReference>
<dbReference type="EMBL" id="CP036269">
    <property type="protein sequence ID" value="QDT40320.1"/>
    <property type="molecule type" value="Genomic_DNA"/>
</dbReference>
<feature type="domain" description="Integrase catalytic" evidence="1">
    <location>
        <begin position="107"/>
        <end position="273"/>
    </location>
</feature>
<dbReference type="InterPro" id="IPR025948">
    <property type="entry name" value="HTH-like_dom"/>
</dbReference>
<dbReference type="Proteomes" id="UP000317171">
    <property type="component" value="Chromosome"/>
</dbReference>
<dbReference type="NCBIfam" id="NF033516">
    <property type="entry name" value="transpos_IS3"/>
    <property type="match status" value="1"/>
</dbReference>
<dbReference type="KEGG" id="gaz:Pan241w_03760"/>
<evidence type="ECO:0000259" key="1">
    <source>
        <dbReference type="PROSITE" id="PS50994"/>
    </source>
</evidence>
<name>A0A517R8V9_9PLAN</name>
<evidence type="ECO:0000313" key="2">
    <source>
        <dbReference type="EMBL" id="QDT40320.1"/>
    </source>
</evidence>
<dbReference type="PROSITE" id="PS50994">
    <property type="entry name" value="INTEGRASE"/>
    <property type="match status" value="1"/>
</dbReference>
<dbReference type="InterPro" id="IPR048020">
    <property type="entry name" value="Transpos_IS3"/>
</dbReference>
<accession>A0A517R8V9</accession>
<gene>
    <name evidence="2" type="ORF">Pan241w_03760</name>
</gene>
<keyword evidence="3" id="KW-1185">Reference proteome</keyword>
<proteinExistence type="predicted"/>
<dbReference type="InterPro" id="IPR012337">
    <property type="entry name" value="RNaseH-like_sf"/>
</dbReference>
<dbReference type="InterPro" id="IPR036397">
    <property type="entry name" value="RNaseH_sf"/>
</dbReference>
<dbReference type="PANTHER" id="PTHR47515">
    <property type="entry name" value="LOW CALCIUM RESPONSE LOCUS PROTEIN T"/>
    <property type="match status" value="1"/>
</dbReference>
<sequence>MRSDRRRVVVKRLQVSYAESERRVCKALNFPRASHRYQSVRDERAELRIWLRDLASTRVDFGYRRLHIFLLREGWKVNHKLVYRLYIEEGLQMRRKRPRRNRSCQVRVTRPKASCTNESWSMDFMSDQLFDGKRFRLLTLVDNFSRESLAIRVGTRMTGDDVVAALERVKEVRGCPQSIRVDNGPEFISKSLDWWAYFNKVTLDFSRLGKPTDNAYIESFNGRVRQECLNQHWFLSLADAQEQIDQWRLDYNENRPHSSLGNLTPVEFAKKSSSARRG</sequence>
<dbReference type="AlphaFoldDB" id="A0A517R8V9"/>
<dbReference type="GO" id="GO:0003676">
    <property type="term" value="F:nucleic acid binding"/>
    <property type="evidence" value="ECO:0007669"/>
    <property type="project" value="InterPro"/>
</dbReference>